<evidence type="ECO:0000256" key="2">
    <source>
        <dbReference type="ARBA" id="ARBA00023186"/>
    </source>
</evidence>
<comment type="subcellular location">
    <subcellularLocation>
        <location evidence="3">Cytoplasm</location>
    </subcellularLocation>
</comment>
<dbReference type="InterPro" id="IPR002669">
    <property type="entry name" value="UreD"/>
</dbReference>
<dbReference type="EMBL" id="JAVDWE010000006">
    <property type="protein sequence ID" value="MDR7094856.1"/>
    <property type="molecule type" value="Genomic_DNA"/>
</dbReference>
<comment type="subunit">
    <text evidence="3">UreD, UreF and UreG form a complex that acts as a GTP-hydrolysis-dependent molecular chaperone, activating the urease apoprotein by helping to assemble the nickel containing metallocenter of UreC. The UreE protein probably delivers the nickel.</text>
</comment>
<dbReference type="Proteomes" id="UP001265550">
    <property type="component" value="Unassembled WGS sequence"/>
</dbReference>
<dbReference type="HAMAP" id="MF_01384">
    <property type="entry name" value="UreD"/>
    <property type="match status" value="1"/>
</dbReference>
<comment type="similarity">
    <text evidence="1 3">Belongs to the UreD family.</text>
</comment>
<sequence>MPWHAQLDLNYRQDDAGRTVLQHAHTGPLRILKSLYTEGHGICHNVIVHPPGGLVGGDVLDVRVHTGSGSHGLLSTPGATRFYRSEGAPTEQQVRLTLEPGARLEWLPLESIAYPGCIASNTLHATLAEGAEMIGWDVCALGLPTAGQPFERGSLTQHLEIPGLWLERAHIDAADTRLLESPLGLAGQRCLGTLWLASGSPLPRERREHLMETVRARLEGDSRDVQVGATSPNPQLLVLRGVAPLVEPLMALFQRVWAGLRTEAWGLSAVPPRIWRV</sequence>
<dbReference type="Pfam" id="PF01774">
    <property type="entry name" value="UreD"/>
    <property type="match status" value="1"/>
</dbReference>
<name>A0ABU1VBJ5_9BURK</name>
<organism evidence="4 5">
    <name type="scientific">Hydrogenophaga laconesensis</name>
    <dbReference type="NCBI Taxonomy" id="1805971"/>
    <lineage>
        <taxon>Bacteria</taxon>
        <taxon>Pseudomonadati</taxon>
        <taxon>Pseudomonadota</taxon>
        <taxon>Betaproteobacteria</taxon>
        <taxon>Burkholderiales</taxon>
        <taxon>Comamonadaceae</taxon>
        <taxon>Hydrogenophaga</taxon>
    </lineage>
</organism>
<evidence type="ECO:0000256" key="1">
    <source>
        <dbReference type="ARBA" id="ARBA00007177"/>
    </source>
</evidence>
<comment type="caution">
    <text evidence="4">The sequence shown here is derived from an EMBL/GenBank/DDBJ whole genome shotgun (WGS) entry which is preliminary data.</text>
</comment>
<evidence type="ECO:0000313" key="4">
    <source>
        <dbReference type="EMBL" id="MDR7094856.1"/>
    </source>
</evidence>
<reference evidence="4 5" key="1">
    <citation type="submission" date="2023-07" db="EMBL/GenBank/DDBJ databases">
        <title>Sorghum-associated microbial communities from plants grown in Nebraska, USA.</title>
        <authorList>
            <person name="Schachtman D."/>
        </authorList>
    </citation>
    <scope>NUCLEOTIDE SEQUENCE [LARGE SCALE GENOMIC DNA]</scope>
    <source>
        <strain evidence="4 5">BE240</strain>
    </source>
</reference>
<evidence type="ECO:0000313" key="5">
    <source>
        <dbReference type="Proteomes" id="UP001265550"/>
    </source>
</evidence>
<dbReference type="PANTHER" id="PTHR33643:SF1">
    <property type="entry name" value="UREASE ACCESSORY PROTEIN D"/>
    <property type="match status" value="1"/>
</dbReference>
<dbReference type="RefSeq" id="WP_204733688.1">
    <property type="nucleotide sequence ID" value="NZ_JAVDWE010000006.1"/>
</dbReference>
<proteinExistence type="inferred from homology"/>
<gene>
    <name evidence="3" type="primary">ureD</name>
    <name evidence="4" type="ORF">J2X09_002599</name>
</gene>
<protein>
    <recommendedName>
        <fullName evidence="3">Urease accessory protein UreD</fullName>
    </recommendedName>
</protein>
<keyword evidence="3" id="KW-0963">Cytoplasm</keyword>
<keyword evidence="3" id="KW-0996">Nickel insertion</keyword>
<accession>A0ABU1VBJ5</accession>
<dbReference type="PANTHER" id="PTHR33643">
    <property type="entry name" value="UREASE ACCESSORY PROTEIN D"/>
    <property type="match status" value="1"/>
</dbReference>
<comment type="function">
    <text evidence="3">Required for maturation of urease via the functional incorporation of the urease nickel metallocenter.</text>
</comment>
<keyword evidence="2 3" id="KW-0143">Chaperone</keyword>
<keyword evidence="5" id="KW-1185">Reference proteome</keyword>
<evidence type="ECO:0000256" key="3">
    <source>
        <dbReference type="HAMAP-Rule" id="MF_01384"/>
    </source>
</evidence>